<evidence type="ECO:0000313" key="2">
    <source>
        <dbReference type="EMBL" id="OJJ73035.1"/>
    </source>
</evidence>
<organism evidence="2 3">
    <name type="scientific">Aspergillus brasiliensis (strain CBS 101740 / IMI 381727 / IBT 21946)</name>
    <dbReference type="NCBI Taxonomy" id="767769"/>
    <lineage>
        <taxon>Eukaryota</taxon>
        <taxon>Fungi</taxon>
        <taxon>Dikarya</taxon>
        <taxon>Ascomycota</taxon>
        <taxon>Pezizomycotina</taxon>
        <taxon>Eurotiomycetes</taxon>
        <taxon>Eurotiomycetidae</taxon>
        <taxon>Eurotiales</taxon>
        <taxon>Aspergillaceae</taxon>
        <taxon>Aspergillus</taxon>
        <taxon>Aspergillus subgen. Circumdati</taxon>
    </lineage>
</organism>
<dbReference type="RefSeq" id="XP_067480283.1">
    <property type="nucleotide sequence ID" value="XM_067627548.1"/>
</dbReference>
<dbReference type="VEuPathDB" id="FungiDB:ASPBRDRAFT_563364"/>
<keyword evidence="1" id="KW-1133">Transmembrane helix</keyword>
<dbReference type="GeneID" id="93580036"/>
<sequence>MEALSMSSYFVPFSCSLPCFHLSFLFSCTFLLGICLFLYTKSCRPEIWEHLSFFSFLPLPSLPFLGSIIFFFLCSTLYDLFPIADIYTCIYSTVVGRFARYLLACRMGLMVGPIY</sequence>
<dbReference type="Proteomes" id="UP000184499">
    <property type="component" value="Unassembled WGS sequence"/>
</dbReference>
<feature type="transmembrane region" description="Helical" evidence="1">
    <location>
        <begin position="84"/>
        <end position="103"/>
    </location>
</feature>
<keyword evidence="3" id="KW-1185">Reference proteome</keyword>
<dbReference type="AlphaFoldDB" id="A0A1L9UMV4"/>
<reference evidence="3" key="1">
    <citation type="journal article" date="2017" name="Genome Biol.">
        <title>Comparative genomics reveals high biological diversity and specific adaptations in the industrially and medically important fungal genus Aspergillus.</title>
        <authorList>
            <person name="de Vries R.P."/>
            <person name="Riley R."/>
            <person name="Wiebenga A."/>
            <person name="Aguilar-Osorio G."/>
            <person name="Amillis S."/>
            <person name="Uchima C.A."/>
            <person name="Anderluh G."/>
            <person name="Asadollahi M."/>
            <person name="Askin M."/>
            <person name="Barry K."/>
            <person name="Battaglia E."/>
            <person name="Bayram O."/>
            <person name="Benocci T."/>
            <person name="Braus-Stromeyer S.A."/>
            <person name="Caldana C."/>
            <person name="Canovas D."/>
            <person name="Cerqueira G.C."/>
            <person name="Chen F."/>
            <person name="Chen W."/>
            <person name="Choi C."/>
            <person name="Clum A."/>
            <person name="Dos Santos R.A."/>
            <person name="Damasio A.R."/>
            <person name="Diallinas G."/>
            <person name="Emri T."/>
            <person name="Fekete E."/>
            <person name="Flipphi M."/>
            <person name="Freyberg S."/>
            <person name="Gallo A."/>
            <person name="Gournas C."/>
            <person name="Habgood R."/>
            <person name="Hainaut M."/>
            <person name="Harispe M.L."/>
            <person name="Henrissat B."/>
            <person name="Hilden K.S."/>
            <person name="Hope R."/>
            <person name="Hossain A."/>
            <person name="Karabika E."/>
            <person name="Karaffa L."/>
            <person name="Karanyi Z."/>
            <person name="Krasevec N."/>
            <person name="Kuo A."/>
            <person name="Kusch H."/>
            <person name="LaButti K."/>
            <person name="Lagendijk E.L."/>
            <person name="Lapidus A."/>
            <person name="Levasseur A."/>
            <person name="Lindquist E."/>
            <person name="Lipzen A."/>
            <person name="Logrieco A.F."/>
            <person name="MacCabe A."/>
            <person name="Maekelae M.R."/>
            <person name="Malavazi I."/>
            <person name="Melin P."/>
            <person name="Meyer V."/>
            <person name="Mielnichuk N."/>
            <person name="Miskei M."/>
            <person name="Molnar A.P."/>
            <person name="Mule G."/>
            <person name="Ngan C.Y."/>
            <person name="Orejas M."/>
            <person name="Orosz E."/>
            <person name="Ouedraogo J.P."/>
            <person name="Overkamp K.M."/>
            <person name="Park H.-S."/>
            <person name="Perrone G."/>
            <person name="Piumi F."/>
            <person name="Punt P.J."/>
            <person name="Ram A.F."/>
            <person name="Ramon A."/>
            <person name="Rauscher S."/>
            <person name="Record E."/>
            <person name="Riano-Pachon D.M."/>
            <person name="Robert V."/>
            <person name="Roehrig J."/>
            <person name="Ruller R."/>
            <person name="Salamov A."/>
            <person name="Salih N.S."/>
            <person name="Samson R.A."/>
            <person name="Sandor E."/>
            <person name="Sanguinetti M."/>
            <person name="Schuetze T."/>
            <person name="Sepcic K."/>
            <person name="Shelest E."/>
            <person name="Sherlock G."/>
            <person name="Sophianopoulou V."/>
            <person name="Squina F.M."/>
            <person name="Sun H."/>
            <person name="Susca A."/>
            <person name="Todd R.B."/>
            <person name="Tsang A."/>
            <person name="Unkles S.E."/>
            <person name="van de Wiele N."/>
            <person name="van Rossen-Uffink D."/>
            <person name="Oliveira J.V."/>
            <person name="Vesth T.C."/>
            <person name="Visser J."/>
            <person name="Yu J.-H."/>
            <person name="Zhou M."/>
            <person name="Andersen M.R."/>
            <person name="Archer D.B."/>
            <person name="Baker S.E."/>
            <person name="Benoit I."/>
            <person name="Brakhage A.A."/>
            <person name="Braus G.H."/>
            <person name="Fischer R."/>
            <person name="Frisvad J.C."/>
            <person name="Goldman G.H."/>
            <person name="Houbraken J."/>
            <person name="Oakley B."/>
            <person name="Pocsi I."/>
            <person name="Scazzocchio C."/>
            <person name="Seiboth B."/>
            <person name="vanKuyk P.A."/>
            <person name="Wortman J."/>
            <person name="Dyer P.S."/>
            <person name="Grigoriev I.V."/>
        </authorList>
    </citation>
    <scope>NUCLEOTIDE SEQUENCE [LARGE SCALE GENOMIC DNA]</scope>
    <source>
        <strain evidence="3">CBS 101740 / IMI 381727 / IBT 21946</strain>
    </source>
</reference>
<evidence type="ECO:0000313" key="3">
    <source>
        <dbReference type="Proteomes" id="UP000184499"/>
    </source>
</evidence>
<feature type="transmembrane region" description="Helical" evidence="1">
    <location>
        <begin position="51"/>
        <end position="78"/>
    </location>
</feature>
<evidence type="ECO:0000256" key="1">
    <source>
        <dbReference type="SAM" id="Phobius"/>
    </source>
</evidence>
<protein>
    <submittedName>
        <fullName evidence="2">Uncharacterized protein</fullName>
    </submittedName>
</protein>
<feature type="transmembrane region" description="Helical" evidence="1">
    <location>
        <begin position="20"/>
        <end position="39"/>
    </location>
</feature>
<name>A0A1L9UMV4_ASPBC</name>
<accession>A0A1L9UMV4</accession>
<gene>
    <name evidence="2" type="ORF">ASPBRDRAFT_563364</name>
</gene>
<dbReference type="EMBL" id="KV878683">
    <property type="protein sequence ID" value="OJJ73035.1"/>
    <property type="molecule type" value="Genomic_DNA"/>
</dbReference>
<proteinExistence type="predicted"/>
<keyword evidence="1" id="KW-0472">Membrane</keyword>
<keyword evidence="1" id="KW-0812">Transmembrane</keyword>